<evidence type="ECO:0000313" key="2">
    <source>
        <dbReference type="EMBL" id="PWN87252.1"/>
    </source>
</evidence>
<keyword evidence="3" id="KW-1185">Reference proteome</keyword>
<reference evidence="2" key="1">
    <citation type="journal article" date="2018" name="Mol. Biol. Evol.">
        <title>Broad Genomic Sampling Reveals a Smut Pathogenic Ancestry of the Fungal Clade Ustilaginomycotina.</title>
        <authorList>
            <person name="Kijpornyongpan T."/>
            <person name="Mondo S.J."/>
            <person name="Barry K."/>
            <person name="Sandor L."/>
            <person name="Lee J."/>
            <person name="Lipzen A."/>
            <person name="Pangilinan J."/>
            <person name="LaButti K."/>
            <person name="Hainaut M."/>
            <person name="Henrissat B."/>
            <person name="Grigoriev I.V."/>
            <person name="Spatafora J.W."/>
            <person name="Aime M.C."/>
        </authorList>
    </citation>
    <scope>NUCLEOTIDE SEQUENCE [LARGE SCALE GENOMIC DNA]</scope>
    <source>
        <strain evidence="2">MCA 4198</strain>
    </source>
</reference>
<keyword evidence="1" id="KW-1133">Transmembrane helix</keyword>
<dbReference type="STRING" id="215250.A0A316YDH4"/>
<evidence type="ECO:0000313" key="3">
    <source>
        <dbReference type="Proteomes" id="UP000245768"/>
    </source>
</evidence>
<dbReference type="OrthoDB" id="3353364at2759"/>
<dbReference type="AlphaFoldDB" id="A0A316YDH4"/>
<feature type="transmembrane region" description="Helical" evidence="1">
    <location>
        <begin position="171"/>
        <end position="193"/>
    </location>
</feature>
<feature type="transmembrane region" description="Helical" evidence="1">
    <location>
        <begin position="214"/>
        <end position="232"/>
    </location>
</feature>
<organism evidence="2 3">
    <name type="scientific">Acaromyces ingoldii</name>
    <dbReference type="NCBI Taxonomy" id="215250"/>
    <lineage>
        <taxon>Eukaryota</taxon>
        <taxon>Fungi</taxon>
        <taxon>Dikarya</taxon>
        <taxon>Basidiomycota</taxon>
        <taxon>Ustilaginomycotina</taxon>
        <taxon>Exobasidiomycetes</taxon>
        <taxon>Exobasidiales</taxon>
        <taxon>Cryptobasidiaceae</taxon>
        <taxon>Acaromyces</taxon>
    </lineage>
</organism>
<proteinExistence type="predicted"/>
<dbReference type="GeneID" id="37040341"/>
<dbReference type="Proteomes" id="UP000245768">
    <property type="component" value="Unassembled WGS sequence"/>
</dbReference>
<keyword evidence="1" id="KW-0812">Transmembrane</keyword>
<feature type="transmembrane region" description="Helical" evidence="1">
    <location>
        <begin position="129"/>
        <end position="151"/>
    </location>
</feature>
<sequence length="309" mass="34103">MSDAQEVAHASVTYATCLTAILAWDWLNYLPSEYKYLWGPLFRGDAHKRRRSLGEKALAYVSCGLFLVVRYFALLEFALFTWSINATVSHEQCQKFQAIFPYLSNLVALAANAIMALRVVALYERDRNLSIFLSVSLATVAGVTLWGSSFTEAQEGIPSCIPNATSRNFNALYISVACYDAVLVAFTIGRYFFLRRKTGGTLGHLTTVIIRDGLLYFVFVFSANLLAAAFELQNAKPLLKPVNASLATVMTSIFCSRIFFNLCKAGSSTLSRGMPAQGDSSHELGVTFTQRRDVHVSSSDEDVESGMKV</sequence>
<gene>
    <name evidence="2" type="ORF">FA10DRAFT_198613</name>
</gene>
<dbReference type="InParanoid" id="A0A316YDH4"/>
<keyword evidence="1" id="KW-0472">Membrane</keyword>
<dbReference type="EMBL" id="KZ819641">
    <property type="protein sequence ID" value="PWN87252.1"/>
    <property type="molecule type" value="Genomic_DNA"/>
</dbReference>
<evidence type="ECO:0000256" key="1">
    <source>
        <dbReference type="SAM" id="Phobius"/>
    </source>
</evidence>
<name>A0A316YDH4_9BASI</name>
<feature type="transmembrane region" description="Helical" evidence="1">
    <location>
        <begin position="57"/>
        <end position="79"/>
    </location>
</feature>
<protein>
    <submittedName>
        <fullName evidence="2">Uncharacterized protein</fullName>
    </submittedName>
</protein>
<accession>A0A316YDH4</accession>
<dbReference type="RefSeq" id="XP_025374450.1">
    <property type="nucleotide sequence ID" value="XM_025518425.1"/>
</dbReference>
<feature type="transmembrane region" description="Helical" evidence="1">
    <location>
        <begin position="99"/>
        <end position="117"/>
    </location>
</feature>